<dbReference type="SUPFAM" id="SSF143120">
    <property type="entry name" value="YefM-like"/>
    <property type="match status" value="1"/>
</dbReference>
<protein>
    <recommendedName>
        <fullName evidence="2">Antitoxin</fullName>
    </recommendedName>
</protein>
<dbReference type="InterPro" id="IPR036165">
    <property type="entry name" value="YefM-like_sf"/>
</dbReference>
<gene>
    <name evidence="3" type="ORF">HELGO_WM37570</name>
</gene>
<sequence length="98" mass="11238">MIAYTQNELVSATEVSKQFGEYISKVKNGLLDKIGVLKNNKLNAVIVSVEEYERMALAVRKLEDMELMQTVNERMQTPKEEYVEGKDVLKRLNLSLDD</sequence>
<dbReference type="EMBL" id="CACVAR010000151">
    <property type="protein sequence ID" value="CAA6806490.1"/>
    <property type="molecule type" value="Genomic_DNA"/>
</dbReference>
<dbReference type="Pfam" id="PF02604">
    <property type="entry name" value="PhdYeFM_antitox"/>
    <property type="match status" value="1"/>
</dbReference>
<dbReference type="AlphaFoldDB" id="A0A6S6SN34"/>
<dbReference type="Gene3D" id="3.40.1620.10">
    <property type="entry name" value="YefM-like domain"/>
    <property type="match status" value="1"/>
</dbReference>
<dbReference type="InterPro" id="IPR006442">
    <property type="entry name" value="Antitoxin_Phd/YefM"/>
</dbReference>
<organism evidence="3">
    <name type="scientific">uncultured Sulfurovum sp</name>
    <dbReference type="NCBI Taxonomy" id="269237"/>
    <lineage>
        <taxon>Bacteria</taxon>
        <taxon>Pseudomonadati</taxon>
        <taxon>Campylobacterota</taxon>
        <taxon>Epsilonproteobacteria</taxon>
        <taxon>Campylobacterales</taxon>
        <taxon>Sulfurovaceae</taxon>
        <taxon>Sulfurovum</taxon>
        <taxon>environmental samples</taxon>
    </lineage>
</organism>
<comment type="similarity">
    <text evidence="1 2">Belongs to the phD/YefM antitoxin family.</text>
</comment>
<name>A0A6S6SN34_9BACT</name>
<evidence type="ECO:0000313" key="3">
    <source>
        <dbReference type="EMBL" id="CAA6806490.1"/>
    </source>
</evidence>
<proteinExistence type="inferred from homology"/>
<evidence type="ECO:0000256" key="1">
    <source>
        <dbReference type="ARBA" id="ARBA00009981"/>
    </source>
</evidence>
<comment type="function">
    <text evidence="2">Antitoxin component of a type II toxin-antitoxin (TA) system.</text>
</comment>
<evidence type="ECO:0000256" key="2">
    <source>
        <dbReference type="RuleBase" id="RU362080"/>
    </source>
</evidence>
<accession>A0A6S6SN34</accession>
<reference evidence="3" key="1">
    <citation type="submission" date="2020-01" db="EMBL/GenBank/DDBJ databases">
        <authorList>
            <person name="Meier V. D."/>
            <person name="Meier V D."/>
        </authorList>
    </citation>
    <scope>NUCLEOTIDE SEQUENCE</scope>
    <source>
        <strain evidence="3">HLG_WM_MAG_03</strain>
    </source>
</reference>